<reference evidence="3" key="1">
    <citation type="journal article" date="2019" name="Int. J. Syst. Evol. Microbiol.">
        <title>The Global Catalogue of Microorganisms (GCM) 10K type strain sequencing project: providing services to taxonomists for standard genome sequencing and annotation.</title>
        <authorList>
            <consortium name="The Broad Institute Genomics Platform"/>
            <consortium name="The Broad Institute Genome Sequencing Center for Infectious Disease"/>
            <person name="Wu L."/>
            <person name="Ma J."/>
        </authorList>
    </citation>
    <scope>NUCLEOTIDE SEQUENCE [LARGE SCALE GENOMIC DNA]</scope>
    <source>
        <strain evidence="3">CGMCC 1.15297</strain>
    </source>
</reference>
<protein>
    <recommendedName>
        <fullName evidence="4">Lipoprotein</fullName>
    </recommendedName>
</protein>
<comment type="caution">
    <text evidence="2">The sequence shown here is derived from an EMBL/GenBank/DDBJ whole genome shotgun (WGS) entry which is preliminary data.</text>
</comment>
<feature type="signal peptide" evidence="1">
    <location>
        <begin position="1"/>
        <end position="20"/>
    </location>
</feature>
<evidence type="ECO:0000313" key="3">
    <source>
        <dbReference type="Proteomes" id="UP000603317"/>
    </source>
</evidence>
<gene>
    <name evidence="2" type="ORF">GCM10010923_13150</name>
</gene>
<evidence type="ECO:0000313" key="2">
    <source>
        <dbReference type="EMBL" id="GGA04956.1"/>
    </source>
</evidence>
<accession>A0ABQ1FAE0</accession>
<dbReference type="PROSITE" id="PS51257">
    <property type="entry name" value="PROKAR_LIPOPROTEIN"/>
    <property type="match status" value="1"/>
</dbReference>
<feature type="chain" id="PRO_5045517033" description="Lipoprotein" evidence="1">
    <location>
        <begin position="21"/>
        <end position="246"/>
    </location>
</feature>
<proteinExistence type="predicted"/>
<sequence length="246" mass="24878">MIRTAIPLAACAALALAACAEDPSTVAGTDETDLDNVDTESEREAAAAALEAGDFANLELGAKIVGPQGPEVKTTLSNDAGIFADITSYVACPAEMSTCDPATAPRGTVYTYVHIVYPGEDNDPTTGAGDGADSSDVERATLFRMNRPATGFTGTAGYAKAEALAAIGEKADIVITCDDGALAWTISAGDGGNQWEASEPLTFYWQSTVPPAGPASAYAIDADGIRATGDGPYPGDGQGSANACLG</sequence>
<evidence type="ECO:0000256" key="1">
    <source>
        <dbReference type="SAM" id="SignalP"/>
    </source>
</evidence>
<evidence type="ECO:0008006" key="4">
    <source>
        <dbReference type="Google" id="ProtNLM"/>
    </source>
</evidence>
<dbReference type="EMBL" id="BMID01000001">
    <property type="protein sequence ID" value="GGA04956.1"/>
    <property type="molecule type" value="Genomic_DNA"/>
</dbReference>
<keyword evidence="3" id="KW-1185">Reference proteome</keyword>
<keyword evidence="1" id="KW-0732">Signal</keyword>
<organism evidence="2 3">
    <name type="scientific">Blastomonas marina</name>
    <dbReference type="NCBI Taxonomy" id="1867408"/>
    <lineage>
        <taxon>Bacteria</taxon>
        <taxon>Pseudomonadati</taxon>
        <taxon>Pseudomonadota</taxon>
        <taxon>Alphaproteobacteria</taxon>
        <taxon>Sphingomonadales</taxon>
        <taxon>Sphingomonadaceae</taxon>
        <taxon>Blastomonas</taxon>
    </lineage>
</organism>
<name>A0ABQ1FAE0_9SPHN</name>
<dbReference type="RefSeq" id="WP_188641942.1">
    <property type="nucleotide sequence ID" value="NZ_BMID01000001.1"/>
</dbReference>
<dbReference type="Proteomes" id="UP000603317">
    <property type="component" value="Unassembled WGS sequence"/>
</dbReference>